<feature type="binding site" evidence="11">
    <location>
        <position position="23"/>
    </location>
    <ligand>
        <name>Mg(2+)</name>
        <dbReference type="ChEBI" id="CHEBI:18420"/>
    </ligand>
</feature>
<evidence type="ECO:0000256" key="8">
    <source>
        <dbReference type="ARBA" id="ARBA00022840"/>
    </source>
</evidence>
<organism evidence="13 14">
    <name type="scientific">Thauera terpenica 58Eu</name>
    <dbReference type="NCBI Taxonomy" id="1348657"/>
    <lineage>
        <taxon>Bacteria</taxon>
        <taxon>Pseudomonadati</taxon>
        <taxon>Pseudomonadota</taxon>
        <taxon>Betaproteobacteria</taxon>
        <taxon>Rhodocyclales</taxon>
        <taxon>Zoogloeaceae</taxon>
        <taxon>Thauera</taxon>
    </lineage>
</organism>
<keyword evidence="11" id="KW-0511">Multifunctional enzyme</keyword>
<evidence type="ECO:0000256" key="6">
    <source>
        <dbReference type="ARBA" id="ARBA00022741"/>
    </source>
</evidence>
<feature type="binding site" evidence="11">
    <location>
        <position position="11"/>
    </location>
    <ligand>
        <name>CTP</name>
        <dbReference type="ChEBI" id="CHEBI:37563"/>
    </ligand>
</feature>
<dbReference type="CDD" id="cd05398">
    <property type="entry name" value="NT_ClassII-CCAase"/>
    <property type="match status" value="1"/>
</dbReference>
<keyword evidence="2 11" id="KW-0808">Transferase</keyword>
<feature type="binding site" evidence="11">
    <location>
        <position position="91"/>
    </location>
    <ligand>
        <name>CTP</name>
        <dbReference type="ChEBI" id="CHEBI:37563"/>
    </ligand>
</feature>
<accession>T0B322</accession>
<dbReference type="NCBIfam" id="NF008137">
    <property type="entry name" value="PRK10885.1"/>
    <property type="match status" value="1"/>
</dbReference>
<dbReference type="EC" id="2.7.7.72" evidence="11"/>
<dbReference type="SUPFAM" id="SSF81891">
    <property type="entry name" value="Poly A polymerase C-terminal region-like"/>
    <property type="match status" value="1"/>
</dbReference>
<keyword evidence="1 11" id="KW-0533">Nickel</keyword>
<dbReference type="GO" id="GO:0001680">
    <property type="term" value="P:tRNA 3'-terminal CCA addition"/>
    <property type="evidence" value="ECO:0007669"/>
    <property type="project" value="UniProtKB-UniRule"/>
</dbReference>
<proteinExistence type="inferred from homology"/>
<keyword evidence="7 11" id="KW-0692">RNA repair</keyword>
<dbReference type="HAMAP" id="MF_01262">
    <property type="entry name" value="CCA_bact_type2"/>
    <property type="match status" value="1"/>
</dbReference>
<feature type="binding site" evidence="11">
    <location>
        <position position="140"/>
    </location>
    <ligand>
        <name>ATP</name>
        <dbReference type="ChEBI" id="CHEBI:30616"/>
    </ligand>
</feature>
<comment type="similarity">
    <text evidence="11">Belongs to the tRNA nucleotidyltransferase/poly(A) polymerase family. Bacterial CCA-adding enzyme type 1 subfamily.</text>
</comment>
<comment type="caution">
    <text evidence="13">The sequence shown here is derived from an EMBL/GenBank/DDBJ whole genome shotgun (WGS) entry which is preliminary data.</text>
</comment>
<comment type="catalytic activity">
    <reaction evidence="11">
        <text>a tRNA with a 3' CCA end + 2 CTP + ATP = a tRNA with a 3' CCACCA end + 3 diphosphate</text>
        <dbReference type="Rhea" id="RHEA:76235"/>
        <dbReference type="Rhea" id="RHEA-COMP:10468"/>
        <dbReference type="Rhea" id="RHEA-COMP:18655"/>
        <dbReference type="ChEBI" id="CHEBI:30616"/>
        <dbReference type="ChEBI" id="CHEBI:33019"/>
        <dbReference type="ChEBI" id="CHEBI:37563"/>
        <dbReference type="ChEBI" id="CHEBI:83071"/>
        <dbReference type="ChEBI" id="CHEBI:195187"/>
    </reaction>
</comment>
<dbReference type="InterPro" id="IPR050124">
    <property type="entry name" value="tRNA_CCA-adding_enzyme"/>
</dbReference>
<dbReference type="PANTHER" id="PTHR47545:SF1">
    <property type="entry name" value="MULTIFUNCTIONAL CCA PROTEIN"/>
    <property type="match status" value="1"/>
</dbReference>
<keyword evidence="8 11" id="KW-0067">ATP-binding</keyword>
<evidence type="ECO:0000256" key="9">
    <source>
        <dbReference type="ARBA" id="ARBA00022842"/>
    </source>
</evidence>
<comment type="subunit">
    <text evidence="11">Monomer. Can also form homodimers and oligomers.</text>
</comment>
<keyword evidence="10 11" id="KW-0694">RNA-binding</keyword>
<keyword evidence="3 11" id="KW-0819">tRNA processing</keyword>
<dbReference type="HAMAP" id="MF_01261">
    <property type="entry name" value="CCA_bact_type1"/>
    <property type="match status" value="1"/>
</dbReference>
<comment type="catalytic activity">
    <reaction evidence="11">
        <text>a tRNA precursor + 2 CTP + ATP = a tRNA with a 3' CCA end + 3 diphosphate</text>
        <dbReference type="Rhea" id="RHEA:14433"/>
        <dbReference type="Rhea" id="RHEA-COMP:10465"/>
        <dbReference type="Rhea" id="RHEA-COMP:10468"/>
        <dbReference type="ChEBI" id="CHEBI:30616"/>
        <dbReference type="ChEBI" id="CHEBI:33019"/>
        <dbReference type="ChEBI" id="CHEBI:37563"/>
        <dbReference type="ChEBI" id="CHEBI:74896"/>
        <dbReference type="ChEBI" id="CHEBI:83071"/>
        <dbReference type="EC" id="2.7.7.72"/>
    </reaction>
</comment>
<dbReference type="Gene3D" id="3.30.460.10">
    <property type="entry name" value="Beta Polymerase, domain 2"/>
    <property type="match status" value="1"/>
</dbReference>
<dbReference type="InterPro" id="IPR002646">
    <property type="entry name" value="PolA_pol_head_dom"/>
</dbReference>
<evidence type="ECO:0000256" key="7">
    <source>
        <dbReference type="ARBA" id="ARBA00022800"/>
    </source>
</evidence>
<comment type="domain">
    <text evidence="11">Comprises two domains: an N-terminal domain containing the nucleotidyltransferase activity and a C-terminal HD domain associated with both phosphodiesterase and phosphatase activities.</text>
</comment>
<reference evidence="13 14" key="1">
    <citation type="submission" date="2013-06" db="EMBL/GenBank/DDBJ databases">
        <title>Draft genome sequence of Thauera terpenica.</title>
        <authorList>
            <person name="Liu B."/>
            <person name="Frostegard A.H."/>
            <person name="Shapleigh J.P."/>
        </authorList>
    </citation>
    <scope>NUCLEOTIDE SEQUENCE [LARGE SCALE GENOMIC DNA]</scope>
    <source>
        <strain evidence="13 14">58Eu</strain>
    </source>
</reference>
<dbReference type="EMBL" id="ATJV01000001">
    <property type="protein sequence ID" value="EPZ17178.1"/>
    <property type="molecule type" value="Genomic_DNA"/>
</dbReference>
<name>T0B322_9RHOO</name>
<evidence type="ECO:0000313" key="13">
    <source>
        <dbReference type="EMBL" id="EPZ17178.1"/>
    </source>
</evidence>
<dbReference type="InterPro" id="IPR032828">
    <property type="entry name" value="PolyA_RNA-bd"/>
</dbReference>
<gene>
    <name evidence="11" type="primary">cca</name>
    <name evidence="13" type="ORF">M622_00665</name>
</gene>
<dbReference type="EC" id="3.1.3.-" evidence="11"/>
<feature type="domain" description="HD" evidence="12">
    <location>
        <begin position="226"/>
        <end position="327"/>
    </location>
</feature>
<feature type="binding site" evidence="11">
    <location>
        <position position="11"/>
    </location>
    <ligand>
        <name>ATP</name>
        <dbReference type="ChEBI" id="CHEBI:30616"/>
    </ligand>
</feature>
<feature type="binding site" evidence="11">
    <location>
        <position position="91"/>
    </location>
    <ligand>
        <name>ATP</name>
        <dbReference type="ChEBI" id="CHEBI:30616"/>
    </ligand>
</feature>
<comment type="function">
    <text evidence="11">Catalyzes the addition and repair of the essential 3'-terminal CCA sequence in tRNAs without using a nucleic acid template. Adds these three nucleotides in the order of C, C, and A to the tRNA nucleotide-73, using CTP and ATP as substrates and producing inorganic pyrophosphate. tRNA 3'-terminal CCA addition is required both for tRNA processing and repair. Also involved in tRNA surveillance by mediating tandem CCA addition to generate a CCACCA at the 3' terminus of unstable tRNAs. While stable tRNAs receive only 3'-terminal CCA, unstable tRNAs are marked with CCACCA and rapidly degraded.</text>
</comment>
<feature type="binding site" evidence="11">
    <location>
        <position position="137"/>
    </location>
    <ligand>
        <name>CTP</name>
        <dbReference type="ChEBI" id="CHEBI:37563"/>
    </ligand>
</feature>
<dbReference type="GO" id="GO:0005524">
    <property type="term" value="F:ATP binding"/>
    <property type="evidence" value="ECO:0007669"/>
    <property type="project" value="UniProtKB-UniRule"/>
</dbReference>
<dbReference type="Proteomes" id="UP000015455">
    <property type="component" value="Unassembled WGS sequence"/>
</dbReference>
<dbReference type="EC" id="3.1.4.-" evidence="11"/>
<evidence type="ECO:0000256" key="2">
    <source>
        <dbReference type="ARBA" id="ARBA00022679"/>
    </source>
</evidence>
<feature type="binding site" evidence="11">
    <location>
        <position position="137"/>
    </location>
    <ligand>
        <name>ATP</name>
        <dbReference type="ChEBI" id="CHEBI:30616"/>
    </ligand>
</feature>
<feature type="binding site" evidence="11">
    <location>
        <position position="8"/>
    </location>
    <ligand>
        <name>ATP</name>
        <dbReference type="ChEBI" id="CHEBI:30616"/>
    </ligand>
</feature>
<dbReference type="PROSITE" id="PS51831">
    <property type="entry name" value="HD"/>
    <property type="match status" value="1"/>
</dbReference>
<dbReference type="AlphaFoldDB" id="T0B322"/>
<feature type="binding site" evidence="11">
    <location>
        <position position="140"/>
    </location>
    <ligand>
        <name>CTP</name>
        <dbReference type="ChEBI" id="CHEBI:37563"/>
    </ligand>
</feature>
<evidence type="ECO:0000256" key="3">
    <source>
        <dbReference type="ARBA" id="ARBA00022694"/>
    </source>
</evidence>
<keyword evidence="4 11" id="KW-0548">Nucleotidyltransferase</keyword>
<dbReference type="CDD" id="cd00077">
    <property type="entry name" value="HDc"/>
    <property type="match status" value="1"/>
</dbReference>
<feature type="binding site" evidence="11">
    <location>
        <position position="8"/>
    </location>
    <ligand>
        <name>CTP</name>
        <dbReference type="ChEBI" id="CHEBI:37563"/>
    </ligand>
</feature>
<dbReference type="eggNOG" id="COG0617">
    <property type="taxonomic scope" value="Bacteria"/>
</dbReference>
<keyword evidence="11" id="KW-0378">Hydrolase</keyword>
<evidence type="ECO:0000256" key="5">
    <source>
        <dbReference type="ARBA" id="ARBA00022723"/>
    </source>
</evidence>
<dbReference type="GO" id="GO:0042245">
    <property type="term" value="P:RNA repair"/>
    <property type="evidence" value="ECO:0007669"/>
    <property type="project" value="UniProtKB-KW"/>
</dbReference>
<dbReference type="InterPro" id="IPR006674">
    <property type="entry name" value="HD_domain"/>
</dbReference>
<evidence type="ECO:0000313" key="14">
    <source>
        <dbReference type="Proteomes" id="UP000015455"/>
    </source>
</evidence>
<evidence type="ECO:0000256" key="4">
    <source>
        <dbReference type="ARBA" id="ARBA00022695"/>
    </source>
</evidence>
<comment type="miscellaneous">
    <text evidence="11">A single active site specifically recognizes both ATP and CTP and is responsible for their addition.</text>
</comment>
<dbReference type="STRING" id="1348657.M622_00665"/>
<evidence type="ECO:0000256" key="1">
    <source>
        <dbReference type="ARBA" id="ARBA00022596"/>
    </source>
</evidence>
<comment type="cofactor">
    <cofactor evidence="11">
        <name>Mg(2+)</name>
        <dbReference type="ChEBI" id="CHEBI:18420"/>
    </cofactor>
    <text evidence="11">Magnesium is required for nucleotidyltransferase activity.</text>
</comment>
<evidence type="ECO:0000256" key="10">
    <source>
        <dbReference type="ARBA" id="ARBA00022884"/>
    </source>
</evidence>
<dbReference type="SMART" id="SM00471">
    <property type="entry name" value="HDc"/>
    <property type="match status" value="1"/>
</dbReference>
<feature type="binding site" evidence="11">
    <location>
        <position position="21"/>
    </location>
    <ligand>
        <name>Mg(2+)</name>
        <dbReference type="ChEBI" id="CHEBI:18420"/>
    </ligand>
</feature>
<evidence type="ECO:0000256" key="11">
    <source>
        <dbReference type="HAMAP-Rule" id="MF_01261"/>
    </source>
</evidence>
<keyword evidence="6 11" id="KW-0547">Nucleotide-binding</keyword>
<dbReference type="Gene3D" id="1.10.3090.10">
    <property type="entry name" value="cca-adding enzyme, domain 2"/>
    <property type="match status" value="1"/>
</dbReference>
<protein>
    <recommendedName>
        <fullName evidence="11">Multifunctional CCA protein</fullName>
    </recommendedName>
    <domain>
        <recommendedName>
            <fullName evidence="11">CCA-adding enzyme</fullName>
            <ecNumber evidence="11">2.7.7.72</ecNumber>
        </recommendedName>
        <alternativeName>
            <fullName evidence="11">CCA tRNA nucleotidyltransferase</fullName>
        </alternativeName>
        <alternativeName>
            <fullName evidence="11">tRNA CCA-pyrophosphorylase</fullName>
        </alternativeName>
        <alternativeName>
            <fullName evidence="11">tRNA adenylyl-/cytidylyl-transferase</fullName>
        </alternativeName>
        <alternativeName>
            <fullName evidence="11">tRNA nucleotidyltransferase</fullName>
        </alternativeName>
        <alternativeName>
            <fullName evidence="11">tRNA-NT</fullName>
        </alternativeName>
    </domain>
    <domain>
        <recommendedName>
            <fullName evidence="11">2'-nucleotidase</fullName>
            <ecNumber evidence="11">3.1.3.-</ecNumber>
        </recommendedName>
    </domain>
    <domain>
        <recommendedName>
            <fullName evidence="11">2',3'-cyclic phosphodiesterase</fullName>
            <ecNumber evidence="11">3.1.4.-</ecNumber>
        </recommendedName>
    </domain>
    <domain>
        <recommendedName>
            <fullName evidence="11">Phosphatase</fullName>
        </recommendedName>
    </domain>
</protein>
<dbReference type="PATRIC" id="fig|1348657.5.peg.132"/>
<dbReference type="InterPro" id="IPR012006">
    <property type="entry name" value="CCA_bact"/>
</dbReference>
<dbReference type="GO" id="GO:0004810">
    <property type="term" value="F:CCA tRNA nucleotidyltransferase activity"/>
    <property type="evidence" value="ECO:0007669"/>
    <property type="project" value="UniProtKB-UniRule"/>
</dbReference>
<dbReference type="SUPFAM" id="SSF81301">
    <property type="entry name" value="Nucleotidyltransferase"/>
    <property type="match status" value="1"/>
</dbReference>
<dbReference type="GO" id="GO:0004112">
    <property type="term" value="F:cyclic-nucleotide phosphodiesterase activity"/>
    <property type="evidence" value="ECO:0007669"/>
    <property type="project" value="UniProtKB-UniRule"/>
</dbReference>
<dbReference type="RefSeq" id="WP_021247596.1">
    <property type="nucleotide sequence ID" value="NZ_ATJV01000001.1"/>
</dbReference>
<dbReference type="GO" id="GO:0000287">
    <property type="term" value="F:magnesium ion binding"/>
    <property type="evidence" value="ECO:0007669"/>
    <property type="project" value="UniProtKB-UniRule"/>
</dbReference>
<dbReference type="OrthoDB" id="9805698at2"/>
<dbReference type="GO" id="GO:0160016">
    <property type="term" value="F:CCACCA tRNA nucleotidyltransferase activity"/>
    <property type="evidence" value="ECO:0007669"/>
    <property type="project" value="RHEA"/>
</dbReference>
<dbReference type="InterPro" id="IPR003607">
    <property type="entry name" value="HD/PDEase_dom"/>
</dbReference>
<dbReference type="Pfam" id="PF01743">
    <property type="entry name" value="PolyA_pol"/>
    <property type="match status" value="1"/>
</dbReference>
<dbReference type="Pfam" id="PF12627">
    <property type="entry name" value="PolyA_pol_RNAbd"/>
    <property type="match status" value="1"/>
</dbReference>
<dbReference type="GO" id="GO:0000049">
    <property type="term" value="F:tRNA binding"/>
    <property type="evidence" value="ECO:0007669"/>
    <property type="project" value="UniProtKB-UniRule"/>
</dbReference>
<dbReference type="GO" id="GO:0016791">
    <property type="term" value="F:phosphatase activity"/>
    <property type="evidence" value="ECO:0007669"/>
    <property type="project" value="UniProtKB-UniRule"/>
</dbReference>
<evidence type="ECO:0000259" key="12">
    <source>
        <dbReference type="PROSITE" id="PS51831"/>
    </source>
</evidence>
<dbReference type="PIRSF" id="PIRSF000813">
    <property type="entry name" value="CCA_bact"/>
    <property type="match status" value="1"/>
</dbReference>
<keyword evidence="5 11" id="KW-0479">Metal-binding</keyword>
<dbReference type="PANTHER" id="PTHR47545">
    <property type="entry name" value="MULTIFUNCTIONAL CCA PROTEIN"/>
    <property type="match status" value="1"/>
</dbReference>
<dbReference type="InterPro" id="IPR043519">
    <property type="entry name" value="NT_sf"/>
</dbReference>
<keyword evidence="9 11" id="KW-0460">Magnesium</keyword>
<comment type="cofactor">
    <cofactor evidence="11">
        <name>Ni(2+)</name>
        <dbReference type="ChEBI" id="CHEBI:49786"/>
    </cofactor>
    <text evidence="11">Nickel for phosphatase activity.</text>
</comment>
<dbReference type="Pfam" id="PF01966">
    <property type="entry name" value="HD"/>
    <property type="match status" value="1"/>
</dbReference>
<keyword evidence="14" id="KW-1185">Reference proteome</keyword>
<sequence>MQCYVVGGAVRDALLGLPVKDRDWVVVGSTAADMLAQGFRAVGKDFPVFLHPHTQEEYALARTERKSGPGYTGFACYAAPEVTLEDDLLRRDLTINAIARDEDGRLIDPHGGVADIAARVFRHVSPAFAEDPLRILRVARFAARFTDFSIAPETLALMRGMVAAGEVDHLVAERVWQELARGLMEAQPSRMIRVLRDCGALAQLLPELERLFGVPQPALHHPEIDTGEHVLMVIDHAAATAQPLSVRWACLLHDLGKGDTPADILPHHYGHELASARRAREVSMRLKAPTECRELAEMVAREHGVLGKAAELRPETMVKVMERCDALRRPQRFVLALDATACDYHGRGGASRPAWGPYQLWLRALDALRSVDAGAIALACTDKAQIPQAVHAARVAAVRALGLRAADTDAVRENAPGP</sequence>